<protein>
    <submittedName>
        <fullName evidence="2">Uncharacterized protein</fullName>
    </submittedName>
</protein>
<dbReference type="AlphaFoldDB" id="A0A401ZMX4"/>
<comment type="caution">
    <text evidence="2">The sequence shown here is derived from an EMBL/GenBank/DDBJ whole genome shotgun (WGS) entry which is preliminary data.</text>
</comment>
<evidence type="ECO:0000313" key="2">
    <source>
        <dbReference type="EMBL" id="GCE08160.1"/>
    </source>
</evidence>
<feature type="compositionally biased region" description="Basic and acidic residues" evidence="1">
    <location>
        <begin position="1"/>
        <end position="19"/>
    </location>
</feature>
<name>A0A401ZMX4_9CHLR</name>
<feature type="region of interest" description="Disordered" evidence="1">
    <location>
        <begin position="1"/>
        <end position="21"/>
    </location>
</feature>
<dbReference type="Proteomes" id="UP000287224">
    <property type="component" value="Unassembled WGS sequence"/>
</dbReference>
<sequence length="854" mass="90382">MNMNSHHEQAHVPAKPRDKTPHRRDKILFSSFLILVVLAGAAFSASLLLAQHTPSRAASAPQLNGDIATMQSAGNQSLRLTVPSTSRLKTNAQAATTSAPAFNNIGISTATNTTAANFDSAGYSYSFNALLETDIEPNLPFAYDGLQFQWPNINHVSSPTLTDNWQASGQVLPLSASGAHKVGFIGSASNGAVSGNALVTYSDNSTQTFSLGFSDWTLGGSTQSPAFGNKIVVGQARRDSRSGEQSVKTYLFYASINLDANKTPVSVKLPTLTSKAQLHVFTYTNDVAPAHDYNNTGMSGDAYTTAGNLDGAGNSYSSKALSWGAGYTISYNQGFSGEYSMQFQWPDVLPGTPDNYQANGQTIAITPVPLAAKLGFVGAATGGPSYGTATLHFDDGSQQQFSLGFSDWTLNGYTRAPSYGNRYFEGMQYRNTRGGQQKINTFLFYAEVDLPSGKNVTSVTLPASTNQGQIHVYSISTGVAGFFDNVGVSGDQSSLFGNFDGGYHSYSAQAMQNAGVIFSTPAPSDMHPYRVNGINFYMRASNDVVPDNWVANGQMARVNIVTSATTLGFIGSAVNGGSTGTGLITYTDGTTQQYTLGFSDWCATTPQYHNSVIASMGYRNGAYGQQAIKNNLYYAEVPLQMNKILDSVQLPTTTGGVMHIFAVAEGLGNYNNIGISDDHATKQANLDGAGYSYSAQALQSAGITAGTTFAHDGFNFKFGTNDGGTTLAGSPDNYVAVGQNIDTVPTAGRTSIGFILSSTGGGVSGTATIYYADGTSQDIPLGAADWCNGATAAQYRGYVVATMKYRNTPGGQQSLANYLYYTSYTLNNTNPAGPVTKIVLPNLPQLHIFSIAYK</sequence>
<accession>A0A401ZMX4</accession>
<reference evidence="3" key="1">
    <citation type="submission" date="2018-12" db="EMBL/GenBank/DDBJ databases">
        <title>Tengunoibacter tsumagoiensis gen. nov., sp. nov., Dictyobacter kobayashii sp. nov., D. alpinus sp. nov., and D. joshuensis sp. nov. and description of Dictyobacteraceae fam. nov. within the order Ktedonobacterales isolated from Tengu-no-mugimeshi.</title>
        <authorList>
            <person name="Wang C.M."/>
            <person name="Zheng Y."/>
            <person name="Sakai Y."/>
            <person name="Toyoda A."/>
            <person name="Minakuchi Y."/>
            <person name="Abe K."/>
            <person name="Yokota A."/>
            <person name="Yabe S."/>
        </authorList>
    </citation>
    <scope>NUCLEOTIDE SEQUENCE [LARGE SCALE GENOMIC DNA]</scope>
    <source>
        <strain evidence="3">S-27</strain>
    </source>
</reference>
<evidence type="ECO:0000256" key="1">
    <source>
        <dbReference type="SAM" id="MobiDB-lite"/>
    </source>
</evidence>
<proteinExistence type="predicted"/>
<dbReference type="EMBL" id="BIFQ01000002">
    <property type="protein sequence ID" value="GCE08160.1"/>
    <property type="molecule type" value="Genomic_DNA"/>
</dbReference>
<gene>
    <name evidence="2" type="ORF">KDAU_54890</name>
</gene>
<keyword evidence="3" id="KW-1185">Reference proteome</keyword>
<evidence type="ECO:0000313" key="3">
    <source>
        <dbReference type="Proteomes" id="UP000287224"/>
    </source>
</evidence>
<organism evidence="2 3">
    <name type="scientific">Dictyobacter aurantiacus</name>
    <dbReference type="NCBI Taxonomy" id="1936993"/>
    <lineage>
        <taxon>Bacteria</taxon>
        <taxon>Bacillati</taxon>
        <taxon>Chloroflexota</taxon>
        <taxon>Ktedonobacteria</taxon>
        <taxon>Ktedonobacterales</taxon>
        <taxon>Dictyobacteraceae</taxon>
        <taxon>Dictyobacter</taxon>
    </lineage>
</organism>